<gene>
    <name evidence="14" type="primary">aceF</name>
    <name evidence="14" type="ORF">WMO13_00970</name>
</gene>
<feature type="domain" description="Lipoyl-binding" evidence="12">
    <location>
        <begin position="3"/>
        <end position="77"/>
    </location>
</feature>
<comment type="subunit">
    <text evidence="2 9">Forms a 24-polypeptide structural core with octahedral symmetry.</text>
</comment>
<dbReference type="InterPro" id="IPR011053">
    <property type="entry name" value="Single_hybrid_motif"/>
</dbReference>
<dbReference type="Proteomes" id="UP001449178">
    <property type="component" value="Chromosome"/>
</dbReference>
<evidence type="ECO:0000256" key="10">
    <source>
        <dbReference type="SAM" id="Coils"/>
    </source>
</evidence>
<dbReference type="PANTHER" id="PTHR43178:SF2">
    <property type="entry name" value="DIHYDROLIPOYLLYSINE-RESIDUE ACETYLTRANSFERASE COMPONENT OF PYRUVATE DEHYDROGENASE COMPLEX"/>
    <property type="match status" value="1"/>
</dbReference>
<evidence type="ECO:0000256" key="1">
    <source>
        <dbReference type="ARBA" id="ARBA00007317"/>
    </source>
</evidence>
<dbReference type="InterPro" id="IPR001078">
    <property type="entry name" value="2-oxoacid_DH_actylTfrase"/>
</dbReference>
<dbReference type="PROSITE" id="PS51826">
    <property type="entry name" value="PSBD"/>
    <property type="match status" value="1"/>
</dbReference>
<dbReference type="Gene3D" id="2.40.50.100">
    <property type="match status" value="2"/>
</dbReference>
<evidence type="ECO:0000256" key="8">
    <source>
        <dbReference type="ARBA" id="ARBA00048370"/>
    </source>
</evidence>
<dbReference type="InterPro" id="IPR003016">
    <property type="entry name" value="2-oxoA_DH_lipoyl-BS"/>
</dbReference>
<proteinExistence type="inferred from homology"/>
<dbReference type="EC" id="2.3.1.12" evidence="9"/>
<dbReference type="EMBL" id="CP150637">
    <property type="protein sequence ID" value="WZW87985.1"/>
    <property type="molecule type" value="Genomic_DNA"/>
</dbReference>
<dbReference type="InterPro" id="IPR050743">
    <property type="entry name" value="2-oxoacid_DH_E2_comp"/>
</dbReference>
<organism evidence="14 15">
    <name type="scientific">Ignatzschineria larvae DSM 13226</name>
    <dbReference type="NCBI Taxonomy" id="1111732"/>
    <lineage>
        <taxon>Bacteria</taxon>
        <taxon>Pseudomonadati</taxon>
        <taxon>Pseudomonadota</taxon>
        <taxon>Gammaproteobacteria</taxon>
        <taxon>Cardiobacteriales</taxon>
        <taxon>Ignatzschineriaceae</taxon>
        <taxon>Ignatzschineria</taxon>
    </lineage>
</organism>
<evidence type="ECO:0000259" key="13">
    <source>
        <dbReference type="PROSITE" id="PS51826"/>
    </source>
</evidence>
<feature type="compositionally biased region" description="Polar residues" evidence="11">
    <location>
        <begin position="88"/>
        <end position="98"/>
    </location>
</feature>
<dbReference type="InterPro" id="IPR000089">
    <property type="entry name" value="Biotin_lipoyl"/>
</dbReference>
<dbReference type="Pfam" id="PF00364">
    <property type="entry name" value="Biotin_lipoyl"/>
    <property type="match status" value="2"/>
</dbReference>
<keyword evidence="6 9" id="KW-0012">Acyltransferase</keyword>
<dbReference type="InterPro" id="IPR004167">
    <property type="entry name" value="PSBD"/>
</dbReference>
<keyword evidence="15" id="KW-1185">Reference proteome</keyword>
<keyword evidence="10" id="KW-0175">Coiled coil</keyword>
<dbReference type="InterPro" id="IPR006256">
    <property type="entry name" value="AcTrfase_Pyrv_DH_cplx"/>
</dbReference>
<evidence type="ECO:0000313" key="14">
    <source>
        <dbReference type="EMBL" id="WZW87985.1"/>
    </source>
</evidence>
<evidence type="ECO:0000256" key="2">
    <source>
        <dbReference type="ARBA" id="ARBA00011484"/>
    </source>
</evidence>
<evidence type="ECO:0000259" key="12">
    <source>
        <dbReference type="PROSITE" id="PS50968"/>
    </source>
</evidence>
<feature type="domain" description="Peripheral subunit-binding (PSBD)" evidence="13">
    <location>
        <begin position="262"/>
        <end position="299"/>
    </location>
</feature>
<dbReference type="GO" id="GO:0004742">
    <property type="term" value="F:dihydrolipoyllysine-residue acetyltransferase activity"/>
    <property type="evidence" value="ECO:0007669"/>
    <property type="project" value="UniProtKB-EC"/>
</dbReference>
<name>A0ABZ3BZL9_9GAMM</name>
<keyword evidence="5 9" id="KW-0450">Lipoyl</keyword>
<dbReference type="NCBIfam" id="TIGR01348">
    <property type="entry name" value="PDHac_trf_long"/>
    <property type="match status" value="1"/>
</dbReference>
<dbReference type="PROSITE" id="PS00189">
    <property type="entry name" value="LIPOYL"/>
    <property type="match status" value="2"/>
</dbReference>
<evidence type="ECO:0000256" key="9">
    <source>
        <dbReference type="RuleBase" id="RU361137"/>
    </source>
</evidence>
<dbReference type="SUPFAM" id="SSF51230">
    <property type="entry name" value="Single hybrid motif"/>
    <property type="match status" value="2"/>
</dbReference>
<dbReference type="Pfam" id="PF02817">
    <property type="entry name" value="E3_binding"/>
    <property type="match status" value="1"/>
</dbReference>
<dbReference type="CDD" id="cd06849">
    <property type="entry name" value="lipoyl_domain"/>
    <property type="match status" value="2"/>
</dbReference>
<evidence type="ECO:0000256" key="11">
    <source>
        <dbReference type="SAM" id="MobiDB-lite"/>
    </source>
</evidence>
<accession>A0ABZ3BZL9</accession>
<evidence type="ECO:0000313" key="15">
    <source>
        <dbReference type="Proteomes" id="UP001449178"/>
    </source>
</evidence>
<feature type="region of interest" description="Disordered" evidence="11">
    <location>
        <begin position="204"/>
        <end position="244"/>
    </location>
</feature>
<comment type="cofactor">
    <cofactor evidence="9">
        <name>(R)-lipoate</name>
        <dbReference type="ChEBI" id="CHEBI:83088"/>
    </cofactor>
    <text evidence="9">Binds 2 lipoyl cofactors covalently.</text>
</comment>
<comment type="similarity">
    <text evidence="1 9">Belongs to the 2-oxoacid dehydrogenase family.</text>
</comment>
<keyword evidence="4" id="KW-0677">Repeat</keyword>
<evidence type="ECO:0000256" key="7">
    <source>
        <dbReference type="ARBA" id="ARBA00025211"/>
    </source>
</evidence>
<evidence type="ECO:0000256" key="5">
    <source>
        <dbReference type="ARBA" id="ARBA00022823"/>
    </source>
</evidence>
<dbReference type="RefSeq" id="WP_026879373.1">
    <property type="nucleotide sequence ID" value="NZ_AZOD01000036.1"/>
</dbReference>
<feature type="coiled-coil region" evidence="10">
    <location>
        <begin position="366"/>
        <end position="393"/>
    </location>
</feature>
<feature type="region of interest" description="Disordered" evidence="11">
    <location>
        <begin position="83"/>
        <end position="108"/>
    </location>
</feature>
<dbReference type="Pfam" id="PF00198">
    <property type="entry name" value="2-oxoacid_dh"/>
    <property type="match status" value="1"/>
</dbReference>
<dbReference type="PANTHER" id="PTHR43178">
    <property type="entry name" value="DIHYDROLIPOAMIDE ACETYLTRANSFERASE COMPONENT OF PYRUVATE DEHYDROGENASE COMPLEX"/>
    <property type="match status" value="1"/>
</dbReference>
<feature type="domain" description="Lipoyl-binding" evidence="12">
    <location>
        <begin position="124"/>
        <end position="198"/>
    </location>
</feature>
<evidence type="ECO:0000256" key="3">
    <source>
        <dbReference type="ARBA" id="ARBA00022679"/>
    </source>
</evidence>
<sequence>MATIELRVPDIGNFDAVDIIEIPVKVGDTVAVDDTLMTLESDKASMDVPAEAAGKIVELLVKVGDQVTTGDLIGRMEVAGDAEAGSVKSDTAQASAETSKTEPAKTESVQAPVAKVAAQSAGEIAEIRIPAVGNNDELDVIDIPVKVGDVVALDDTLATLESDKASMDVPADKAGTITEIALSVGDKVKEGDLVVKIATGGSSAESTSQVAPAAQAPEVKSSDVKATTTSKPDLTAPHKGDEIPVAPPSQVAQATLDISGAHASPSVRAFARELGANLNEVKGSGRNGRILREDVLSYVKGVLSGAQPAVAGKAAVSSNGGGLDLLPWPKVDFTKFGEVEEKPLSRIQKISGANLARNWAMIPHVAQFDEADITDLEALRKQLNKEYEKQGARVTILAFLFKAVVKALQKFPEFNSSLEGDKLILKKYYHIGFAADTPNGLVVPVIRDCDKKGVLEIAAEMRELAGLARDGKLKPDQMTGGCFTISSLGGIGGTNFIPIINAPEVAILGVAKNQIKPVWNGKEFEPRLMIPLSLSYDHRVIDGALGARFIVYLNELLTDMRRMVI</sequence>
<protein>
    <recommendedName>
        <fullName evidence="9">Acetyltransferase component of pyruvate dehydrogenase complex</fullName>
        <ecNumber evidence="9">2.3.1.12</ecNumber>
    </recommendedName>
</protein>
<dbReference type="Gene3D" id="4.10.320.10">
    <property type="entry name" value="E3-binding domain"/>
    <property type="match status" value="1"/>
</dbReference>
<reference evidence="14 15" key="1">
    <citation type="submission" date="2024-03" db="EMBL/GenBank/DDBJ databases">
        <title>Complete Genome Sequence and Annotation of Ignatzschineria larvae DSM 13226.</title>
        <authorList>
            <person name="Cantrell E."/>
            <person name="Burcham Z.M."/>
        </authorList>
    </citation>
    <scope>NUCLEOTIDE SEQUENCE [LARGE SCALE GENOMIC DNA]</scope>
    <source>
        <strain evidence="14 15">DSM 13226</strain>
    </source>
</reference>
<comment type="catalytic activity">
    <reaction evidence="8 9">
        <text>N(6)-[(R)-dihydrolipoyl]-L-lysyl-[protein] + acetyl-CoA = N(6)-[(R)-S(8)-acetyldihydrolipoyl]-L-lysyl-[protein] + CoA</text>
        <dbReference type="Rhea" id="RHEA:17017"/>
        <dbReference type="Rhea" id="RHEA-COMP:10475"/>
        <dbReference type="Rhea" id="RHEA-COMP:10478"/>
        <dbReference type="ChEBI" id="CHEBI:57287"/>
        <dbReference type="ChEBI" id="CHEBI:57288"/>
        <dbReference type="ChEBI" id="CHEBI:83100"/>
        <dbReference type="ChEBI" id="CHEBI:83111"/>
        <dbReference type="EC" id="2.3.1.12"/>
    </reaction>
</comment>
<dbReference type="SUPFAM" id="SSF47005">
    <property type="entry name" value="Peripheral subunit-binding domain of 2-oxo acid dehydrogenase complex"/>
    <property type="match status" value="1"/>
</dbReference>
<dbReference type="InterPro" id="IPR023213">
    <property type="entry name" value="CAT-like_dom_sf"/>
</dbReference>
<keyword evidence="3 9" id="KW-0808">Transferase</keyword>
<dbReference type="SUPFAM" id="SSF52777">
    <property type="entry name" value="CoA-dependent acyltransferases"/>
    <property type="match status" value="1"/>
</dbReference>
<dbReference type="Gene3D" id="3.30.559.10">
    <property type="entry name" value="Chloramphenicol acetyltransferase-like domain"/>
    <property type="match status" value="1"/>
</dbReference>
<comment type="function">
    <text evidence="7">The pyruvate dehydrogenase complex catalyzes the overall conversion of pyruvate to acetyl-CoA and CO(2). It contains multiple copies of three enzymatic components: pyruvate dehydrogenase (E1), dihydrolipoamide acetyltransferase (E2) and lipoamide dehydrogenase (E3).</text>
</comment>
<dbReference type="PROSITE" id="PS50968">
    <property type="entry name" value="BIOTINYL_LIPOYL"/>
    <property type="match status" value="2"/>
</dbReference>
<evidence type="ECO:0000256" key="6">
    <source>
        <dbReference type="ARBA" id="ARBA00023315"/>
    </source>
</evidence>
<evidence type="ECO:0000256" key="4">
    <source>
        <dbReference type="ARBA" id="ARBA00022737"/>
    </source>
</evidence>
<dbReference type="InterPro" id="IPR036625">
    <property type="entry name" value="E3-bd_dom_sf"/>
</dbReference>